<feature type="region of interest" description="Disordered" evidence="1">
    <location>
        <begin position="675"/>
        <end position="707"/>
    </location>
</feature>
<dbReference type="OrthoDB" id="4161595at2759"/>
<name>A0A9W9NK99_9EURO</name>
<reference evidence="2" key="1">
    <citation type="submission" date="2022-11" db="EMBL/GenBank/DDBJ databases">
        <authorList>
            <person name="Petersen C."/>
        </authorList>
    </citation>
    <scope>NUCLEOTIDE SEQUENCE</scope>
    <source>
        <strain evidence="2">IBT 19713</strain>
    </source>
</reference>
<feature type="compositionally biased region" description="Basic and acidic residues" evidence="1">
    <location>
        <begin position="607"/>
        <end position="622"/>
    </location>
</feature>
<feature type="region of interest" description="Disordered" evidence="1">
    <location>
        <begin position="1"/>
        <end position="111"/>
    </location>
</feature>
<feature type="compositionally biased region" description="Polar residues" evidence="1">
    <location>
        <begin position="32"/>
        <end position="45"/>
    </location>
</feature>
<feature type="compositionally biased region" description="Acidic residues" evidence="1">
    <location>
        <begin position="685"/>
        <end position="707"/>
    </location>
</feature>
<evidence type="ECO:0000256" key="1">
    <source>
        <dbReference type="SAM" id="MobiDB-lite"/>
    </source>
</evidence>
<evidence type="ECO:0000313" key="3">
    <source>
        <dbReference type="Proteomes" id="UP001150941"/>
    </source>
</evidence>
<gene>
    <name evidence="2" type="ORF">N7468_009412</name>
</gene>
<sequence length="707" mass="78019">MADNNELPRLPNTGWRSDDGFTQTPRAGDESTPASASEDPSSSVVAPTPHLGTDTPSSTGPETPVAGHHPPSGGVPARHPGAQTPPAGRDTPVVGHHSSYGGVPARHPGAPTPLAGPNTPVVGRATSFAGPPAHNPGGQAAGYDMSVVGQSPSFSGYPVHNTQVYGPSSTGAQGYSSFMGPAYGHSPSQFEPASHRGAPFNHGQPIPSMRQDQPSYGESVQMHGNMLSQQDVQTHDPYPWEDSPHSNIEDIQAQHRIYRFRSEHAFQRRDVPPPAHRSTSMITDDDEFLSPSAEPRMPILARPRHMSGVTYDPFVHEQPGPPRQGLFTTRPRRELQQPRATTTPRRRVRNNSPTAEEQGPSKRTRRRINEGLSASPHDNISGEPMGKSSDDEDGPYQSGLQGLKKELGIDDASSRRKSNRGRNRKEPPSLLHRSQRGVTYHLCEFIQPCKMTPSPDGMHHRKVVSHIFGRNKASTKLFPDDVWVHYCRKHYQRARYRADQWPFTQCELILESLRRMEAWGGVASFELTLRRREAIRVEEEQDDAASGSGSRRRASAPAIRRSPLPTGRKHPTAVISPVPEWLRSQVGPGMSFQQIRDLVLRVREEMDSQRTAEKRKREEKMGKVTPAGESMGTTAGPKGGWKGKKAAASKLHLSQVRFPDVEILPTFRPWVYAEAAARQQREGRGEEEEAEAEEEPQPGQDDEEEEE</sequence>
<dbReference type="Proteomes" id="UP001150941">
    <property type="component" value="Unassembled WGS sequence"/>
</dbReference>
<evidence type="ECO:0000313" key="2">
    <source>
        <dbReference type="EMBL" id="KAJ5220208.1"/>
    </source>
</evidence>
<reference evidence="2" key="2">
    <citation type="journal article" date="2023" name="IMA Fungus">
        <title>Comparative genomic study of the Penicillium genus elucidates a diverse pangenome and 15 lateral gene transfer events.</title>
        <authorList>
            <person name="Petersen C."/>
            <person name="Sorensen T."/>
            <person name="Nielsen M.R."/>
            <person name="Sondergaard T.E."/>
            <person name="Sorensen J.L."/>
            <person name="Fitzpatrick D.A."/>
            <person name="Frisvad J.C."/>
            <person name="Nielsen K.L."/>
        </authorList>
    </citation>
    <scope>NUCLEOTIDE SEQUENCE</scope>
    <source>
        <strain evidence="2">IBT 19713</strain>
    </source>
</reference>
<dbReference type="GeneID" id="83206011"/>
<protein>
    <submittedName>
        <fullName evidence="2">Uncharacterized protein</fullName>
    </submittedName>
</protein>
<feature type="region of interest" description="Disordered" evidence="1">
    <location>
        <begin position="263"/>
        <end position="433"/>
    </location>
</feature>
<organism evidence="2 3">
    <name type="scientific">Penicillium chermesinum</name>
    <dbReference type="NCBI Taxonomy" id="63820"/>
    <lineage>
        <taxon>Eukaryota</taxon>
        <taxon>Fungi</taxon>
        <taxon>Dikarya</taxon>
        <taxon>Ascomycota</taxon>
        <taxon>Pezizomycotina</taxon>
        <taxon>Eurotiomycetes</taxon>
        <taxon>Eurotiomycetidae</taxon>
        <taxon>Eurotiales</taxon>
        <taxon>Aspergillaceae</taxon>
        <taxon>Penicillium</taxon>
    </lineage>
</organism>
<keyword evidence="3" id="KW-1185">Reference proteome</keyword>
<feature type="region of interest" description="Disordered" evidence="1">
    <location>
        <begin position="607"/>
        <end position="643"/>
    </location>
</feature>
<comment type="caution">
    <text evidence="2">The sequence shown here is derived from an EMBL/GenBank/DDBJ whole genome shotgun (WGS) entry which is preliminary data.</text>
</comment>
<dbReference type="AlphaFoldDB" id="A0A9W9NK99"/>
<proteinExistence type="predicted"/>
<feature type="compositionally biased region" description="Basic and acidic residues" evidence="1">
    <location>
        <begin position="403"/>
        <end position="414"/>
    </location>
</feature>
<dbReference type="RefSeq" id="XP_058327038.1">
    <property type="nucleotide sequence ID" value="XM_058478708.1"/>
</dbReference>
<feature type="compositionally biased region" description="Low complexity" evidence="1">
    <location>
        <begin position="544"/>
        <end position="563"/>
    </location>
</feature>
<dbReference type="EMBL" id="JAPQKS010000007">
    <property type="protein sequence ID" value="KAJ5220208.1"/>
    <property type="molecule type" value="Genomic_DNA"/>
</dbReference>
<accession>A0A9W9NK99</accession>
<feature type="region of interest" description="Disordered" evidence="1">
    <location>
        <begin position="538"/>
        <end position="572"/>
    </location>
</feature>